<proteinExistence type="evidence at transcript level"/>
<evidence type="ECO:0000256" key="1">
    <source>
        <dbReference type="SAM" id="Phobius"/>
    </source>
</evidence>
<organism evidence="2">
    <name type="scientific">Ixodes ricinus</name>
    <name type="common">Common tick</name>
    <name type="synonym">Acarus ricinus</name>
    <dbReference type="NCBI Taxonomy" id="34613"/>
    <lineage>
        <taxon>Eukaryota</taxon>
        <taxon>Metazoa</taxon>
        <taxon>Ecdysozoa</taxon>
        <taxon>Arthropoda</taxon>
        <taxon>Chelicerata</taxon>
        <taxon>Arachnida</taxon>
        <taxon>Acari</taxon>
        <taxon>Parasitiformes</taxon>
        <taxon>Ixodida</taxon>
        <taxon>Ixodoidea</taxon>
        <taxon>Ixodidae</taxon>
        <taxon>Ixodinae</taxon>
        <taxon>Ixodes</taxon>
    </lineage>
</organism>
<dbReference type="AlphaFoldDB" id="A0A131XS17"/>
<dbReference type="GO" id="GO:0032981">
    <property type="term" value="P:mitochondrial respiratory chain complex I assembly"/>
    <property type="evidence" value="ECO:0007669"/>
    <property type="project" value="TreeGrafter"/>
</dbReference>
<dbReference type="PANTHER" id="PTHR47148">
    <property type="entry name" value="CYTOCHROME C OXIDASE ASSEMBLY FACTOR 1 HOMOLOG"/>
    <property type="match status" value="1"/>
</dbReference>
<dbReference type="GO" id="GO:0005743">
    <property type="term" value="C:mitochondrial inner membrane"/>
    <property type="evidence" value="ECO:0007669"/>
    <property type="project" value="TreeGrafter"/>
</dbReference>
<accession>A0A131XS17</accession>
<name>A0A131XS17_IXORI</name>
<dbReference type="PANTHER" id="PTHR47148:SF1">
    <property type="entry name" value="CYTOCHROME C OXIDASE ASSEMBLY FACTOR 1 HOMOLOG"/>
    <property type="match status" value="1"/>
</dbReference>
<dbReference type="InterPro" id="IPR014807">
    <property type="entry name" value="Coa1"/>
</dbReference>
<dbReference type="Pfam" id="PF08695">
    <property type="entry name" value="Coa1"/>
    <property type="match status" value="1"/>
</dbReference>
<feature type="transmembrane region" description="Helical" evidence="1">
    <location>
        <begin position="41"/>
        <end position="61"/>
    </location>
</feature>
<protein>
    <submittedName>
        <fullName evidence="2">Putative cytochrome oxidase complex assembly protein 1</fullName>
    </submittedName>
</protein>
<keyword evidence="1" id="KW-0472">Membrane</keyword>
<keyword evidence="1" id="KW-0812">Transmembrane</keyword>
<reference evidence="2" key="1">
    <citation type="submission" date="2016-02" db="EMBL/GenBank/DDBJ databases">
        <title>RNAseq analyses of the midgut from blood- or serum-fed Ixodes ricinus ticks.</title>
        <authorList>
            <person name="Perner J."/>
            <person name="Provaznik J."/>
            <person name="Schrenkova J."/>
            <person name="Urbanova V."/>
            <person name="Ribeiro J.M."/>
            <person name="Kopacek P."/>
        </authorList>
    </citation>
    <scope>NUCLEOTIDE SEQUENCE</scope>
    <source>
        <tissue evidence="2">Gut</tissue>
    </source>
</reference>
<dbReference type="GO" id="GO:0033617">
    <property type="term" value="P:mitochondrial respiratory chain complex IV assembly"/>
    <property type="evidence" value="ECO:0007669"/>
    <property type="project" value="TreeGrafter"/>
</dbReference>
<keyword evidence="1" id="KW-1133">Transmembrane helix</keyword>
<dbReference type="EMBL" id="GEFM01005967">
    <property type="protein sequence ID" value="JAP69829.1"/>
    <property type="molecule type" value="mRNA"/>
</dbReference>
<sequence length="186" mass="21075">MHFATAKQRFMIGNSTKHLSDDPRACDFIGRMATVNKLLKYASFGGLATVGGILCLQNYVAMKLTEHEYYKTSLAMLRNHKEAVKLLGEPVRERNIDIGDSKVTATRLYRARMKVPLRGSKQSGDLYLWAQRRTLQDSWEVLRLELGLQTLKDKRLLVYANSGYGVDYVRNFDVDAVPDLVDGVES</sequence>
<evidence type="ECO:0000313" key="2">
    <source>
        <dbReference type="EMBL" id="JAP69829.1"/>
    </source>
</evidence>